<organism evidence="2 3">
    <name type="scientific">Chitinophaga solisilvae</name>
    <dbReference type="NCBI Taxonomy" id="1233460"/>
    <lineage>
        <taxon>Bacteria</taxon>
        <taxon>Pseudomonadati</taxon>
        <taxon>Bacteroidota</taxon>
        <taxon>Chitinophagia</taxon>
        <taxon>Chitinophagales</taxon>
        <taxon>Chitinophagaceae</taxon>
        <taxon>Chitinophaga</taxon>
    </lineage>
</organism>
<dbReference type="InterPro" id="IPR013783">
    <property type="entry name" value="Ig-like_fold"/>
</dbReference>
<evidence type="ECO:0000259" key="1">
    <source>
        <dbReference type="Pfam" id="PF13098"/>
    </source>
</evidence>
<evidence type="ECO:0000313" key="3">
    <source>
        <dbReference type="Proteomes" id="UP000281028"/>
    </source>
</evidence>
<dbReference type="SUPFAM" id="SSF52833">
    <property type="entry name" value="Thioredoxin-like"/>
    <property type="match status" value="1"/>
</dbReference>
<name>A0A9Q5GMK3_9BACT</name>
<proteinExistence type="predicted"/>
<dbReference type="InterPro" id="IPR011467">
    <property type="entry name" value="DUF1573"/>
</dbReference>
<dbReference type="Proteomes" id="UP000281028">
    <property type="component" value="Unassembled WGS sequence"/>
</dbReference>
<dbReference type="OrthoDB" id="826619at2"/>
<dbReference type="EMBL" id="RIAR02000001">
    <property type="protein sequence ID" value="NSL88670.1"/>
    <property type="molecule type" value="Genomic_DNA"/>
</dbReference>
<dbReference type="Gene3D" id="3.40.30.10">
    <property type="entry name" value="Glutaredoxin"/>
    <property type="match status" value="1"/>
</dbReference>
<gene>
    <name evidence="2" type="ORF">ECE50_017650</name>
</gene>
<accession>A0A9Q5GMK3</accession>
<comment type="caution">
    <text evidence="2">The sequence shown here is derived from an EMBL/GenBank/DDBJ whole genome shotgun (WGS) entry which is preliminary data.</text>
</comment>
<dbReference type="InterPro" id="IPR012336">
    <property type="entry name" value="Thioredoxin-like_fold"/>
</dbReference>
<dbReference type="AlphaFoldDB" id="A0A9Q5GMK3"/>
<sequence>MMYSCSPDQKKIFDNLHLLQISKMAEEQHKDVLLVNKSGGCSPCDMFELMLFRNEALQKAVTDKYLVVYIDHSIAGNEWLARILNSGATPGFIFTDAAMKLKGIYFGQMPEERLRQILATLEKKGAFAADRFDVIEHQRIPDEQTRVFVQGSLTAQLQLETFGKSHDSADLKDIAPLLKSSIAVMPTFYNNFLLAQYYKQRNDTVQASLAAKKALAVDDKISDILNLALKKHAHHIVNNNYDEQNEAIMDPGAEQRFQKPIALNKKDSVIITFVNTGKKPLKVENIVSDCTCTVGEFTKVAVPPGEKGTIKVVVSGVSAGSFKRMMRVYSNAVNSPTPFYINGQVN</sequence>
<reference evidence="2" key="1">
    <citation type="submission" date="2020-05" db="EMBL/GenBank/DDBJ databases">
        <title>Chitinophaga laudate sp. nov., isolated from a tropical peat swamp.</title>
        <authorList>
            <person name="Goh C.B.S."/>
            <person name="Lee M.S."/>
            <person name="Parimannan S."/>
            <person name="Pasbakhsh P."/>
            <person name="Yule C.M."/>
            <person name="Rajandas H."/>
            <person name="Loke S."/>
            <person name="Croft L."/>
            <person name="Tan J.B.L."/>
        </authorList>
    </citation>
    <scope>NUCLEOTIDE SEQUENCE</scope>
    <source>
        <strain evidence="2">Mgbs1</strain>
    </source>
</reference>
<feature type="domain" description="Thioredoxin-like fold" evidence="1">
    <location>
        <begin position="25"/>
        <end position="118"/>
    </location>
</feature>
<dbReference type="Pfam" id="PF07610">
    <property type="entry name" value="DUF1573"/>
    <property type="match status" value="1"/>
</dbReference>
<dbReference type="Gene3D" id="2.60.40.10">
    <property type="entry name" value="Immunoglobulins"/>
    <property type="match status" value="1"/>
</dbReference>
<dbReference type="Pfam" id="PF13098">
    <property type="entry name" value="Thioredoxin_2"/>
    <property type="match status" value="1"/>
</dbReference>
<protein>
    <submittedName>
        <fullName evidence="2">DUF1573 domain-containing protein</fullName>
    </submittedName>
</protein>
<keyword evidence="3" id="KW-1185">Reference proteome</keyword>
<evidence type="ECO:0000313" key="2">
    <source>
        <dbReference type="EMBL" id="NSL88670.1"/>
    </source>
</evidence>
<dbReference type="InterPro" id="IPR036249">
    <property type="entry name" value="Thioredoxin-like_sf"/>
</dbReference>